<accession>A0ABT5L4L8</accession>
<dbReference type="PROSITE" id="PS50995">
    <property type="entry name" value="HTH_MARR_2"/>
    <property type="match status" value="1"/>
</dbReference>
<keyword evidence="6" id="KW-1185">Reference proteome</keyword>
<feature type="domain" description="HTH marR-type" evidence="4">
    <location>
        <begin position="1"/>
        <end position="129"/>
    </location>
</feature>
<sequence>MIGIGANADEVGMRVLRKFKLTQTEHDVLACARRQGAPHIVTPSLLLEEVRITSGALTTCLNRLTARALVTRPSNTRDLRVKPVQLTSEGLELIEQITQLRFKMAGEVLAHFSPQKKQQLKQLLLDFNEGLKNVNPD</sequence>
<evidence type="ECO:0000256" key="1">
    <source>
        <dbReference type="ARBA" id="ARBA00023015"/>
    </source>
</evidence>
<protein>
    <submittedName>
        <fullName evidence="5">MarR family transcriptional regulator</fullName>
    </submittedName>
</protein>
<evidence type="ECO:0000259" key="4">
    <source>
        <dbReference type="PROSITE" id="PS50995"/>
    </source>
</evidence>
<evidence type="ECO:0000256" key="2">
    <source>
        <dbReference type="ARBA" id="ARBA00023125"/>
    </source>
</evidence>
<dbReference type="EMBL" id="JAQQXP010000002">
    <property type="protein sequence ID" value="MDC8831994.1"/>
    <property type="molecule type" value="Genomic_DNA"/>
</dbReference>
<dbReference type="InterPro" id="IPR036390">
    <property type="entry name" value="WH_DNA-bd_sf"/>
</dbReference>
<organism evidence="5 6">
    <name type="scientific">Alteromonas gilva</name>
    <dbReference type="NCBI Taxonomy" id="2987522"/>
    <lineage>
        <taxon>Bacteria</taxon>
        <taxon>Pseudomonadati</taxon>
        <taxon>Pseudomonadota</taxon>
        <taxon>Gammaproteobacteria</taxon>
        <taxon>Alteromonadales</taxon>
        <taxon>Alteromonadaceae</taxon>
        <taxon>Alteromonas/Salinimonas group</taxon>
        <taxon>Alteromonas</taxon>
    </lineage>
</organism>
<dbReference type="InterPro" id="IPR036388">
    <property type="entry name" value="WH-like_DNA-bd_sf"/>
</dbReference>
<evidence type="ECO:0000256" key="3">
    <source>
        <dbReference type="ARBA" id="ARBA00023163"/>
    </source>
</evidence>
<dbReference type="PANTHER" id="PTHR42756:SF1">
    <property type="entry name" value="TRANSCRIPTIONAL REPRESSOR OF EMRAB OPERON"/>
    <property type="match status" value="1"/>
</dbReference>
<dbReference type="SMART" id="SM00347">
    <property type="entry name" value="HTH_MARR"/>
    <property type="match status" value="1"/>
</dbReference>
<dbReference type="RefSeq" id="WP_273641779.1">
    <property type="nucleotide sequence ID" value="NZ_JAQQXP010000002.1"/>
</dbReference>
<proteinExistence type="predicted"/>
<evidence type="ECO:0000313" key="6">
    <source>
        <dbReference type="Proteomes" id="UP001218788"/>
    </source>
</evidence>
<dbReference type="Pfam" id="PF01047">
    <property type="entry name" value="MarR"/>
    <property type="match status" value="1"/>
</dbReference>
<dbReference type="PRINTS" id="PR00598">
    <property type="entry name" value="HTHMARR"/>
</dbReference>
<dbReference type="SUPFAM" id="SSF46785">
    <property type="entry name" value="Winged helix' DNA-binding domain"/>
    <property type="match status" value="1"/>
</dbReference>
<name>A0ABT5L4L8_9ALTE</name>
<dbReference type="InterPro" id="IPR000835">
    <property type="entry name" value="HTH_MarR-typ"/>
</dbReference>
<evidence type="ECO:0000313" key="5">
    <source>
        <dbReference type="EMBL" id="MDC8831994.1"/>
    </source>
</evidence>
<keyword evidence="2" id="KW-0238">DNA-binding</keyword>
<dbReference type="PANTHER" id="PTHR42756">
    <property type="entry name" value="TRANSCRIPTIONAL REGULATOR, MARR"/>
    <property type="match status" value="1"/>
</dbReference>
<comment type="caution">
    <text evidence="5">The sequence shown here is derived from an EMBL/GenBank/DDBJ whole genome shotgun (WGS) entry which is preliminary data.</text>
</comment>
<reference evidence="5 6" key="1">
    <citation type="submission" date="2022-10" db="EMBL/GenBank/DDBJ databases">
        <title>Alteromonas sp. chi3 Genome sequencing.</title>
        <authorList>
            <person name="Park S."/>
        </authorList>
    </citation>
    <scope>NUCLEOTIDE SEQUENCE [LARGE SCALE GENOMIC DNA]</scope>
    <source>
        <strain evidence="6">chi3</strain>
    </source>
</reference>
<dbReference type="Proteomes" id="UP001218788">
    <property type="component" value="Unassembled WGS sequence"/>
</dbReference>
<gene>
    <name evidence="5" type="ORF">OIK42_14640</name>
</gene>
<dbReference type="Gene3D" id="1.10.10.10">
    <property type="entry name" value="Winged helix-like DNA-binding domain superfamily/Winged helix DNA-binding domain"/>
    <property type="match status" value="1"/>
</dbReference>
<keyword evidence="3" id="KW-0804">Transcription</keyword>
<keyword evidence="1" id="KW-0805">Transcription regulation</keyword>